<dbReference type="EMBL" id="JASJOU010000015">
    <property type="protein sequence ID" value="MDJ1505198.1"/>
    <property type="molecule type" value="Genomic_DNA"/>
</dbReference>
<sequence>MKYCLYLFVFFWSIALSASSYRTRLVYLPSDTLTSNSPSIKKIEINLRTQGGLQVVGSSQIKAAMRLASQSANLTATQANTLGQDQTTSVFVANTTSDKKLDTLVNRLEATDGIHIFSKYSEISHQKLQLAFPTNHSLSFQLEKGDIELSDLSAFLEGDLQQGNAMLTRLKGNLRMQLGQGNVMLSDSELEGAISVQKGNLTLQNLKGNLAAFTQDGTITRRYSSAYFTSNQTPLSLQSNNQIVEIETLPYGGNLFIANGSVKIEKTTKELTLGLDHSPTQILSAEGAITLTSQQSDVSLQLSASGAKSTDPVDIRVESANLTLAIPASFQGKLVIIQQEDLSAPSTEIVPAVYKVENGFAPVENLTADTRLYPNGLPLEQQIWAGKARPQTDQEGRFIGFNTYSEQQIGAGNKLIRLWVHNGNLTIRKI</sequence>
<keyword evidence="2" id="KW-1185">Reference proteome</keyword>
<comment type="caution">
    <text evidence="1">The sequence shown here is derived from an EMBL/GenBank/DDBJ whole genome shotgun (WGS) entry which is preliminary data.</text>
</comment>
<name>A0AAE3UGP9_9BACT</name>
<organism evidence="1 2">
    <name type="scientific">Xanthocytophaga agilis</name>
    <dbReference type="NCBI Taxonomy" id="3048010"/>
    <lineage>
        <taxon>Bacteria</taxon>
        <taxon>Pseudomonadati</taxon>
        <taxon>Bacteroidota</taxon>
        <taxon>Cytophagia</taxon>
        <taxon>Cytophagales</taxon>
        <taxon>Rhodocytophagaceae</taxon>
        <taxon>Xanthocytophaga</taxon>
    </lineage>
</organism>
<dbReference type="AlphaFoldDB" id="A0AAE3UGP9"/>
<accession>A0AAE3UGP9</accession>
<evidence type="ECO:0000313" key="1">
    <source>
        <dbReference type="EMBL" id="MDJ1505198.1"/>
    </source>
</evidence>
<reference evidence="1" key="1">
    <citation type="submission" date="2023-05" db="EMBL/GenBank/DDBJ databases">
        <authorList>
            <person name="Zhang X."/>
        </authorList>
    </citation>
    <scope>NUCLEOTIDE SEQUENCE</scope>
    <source>
        <strain evidence="1">BD1B2-1</strain>
    </source>
</reference>
<dbReference type="Proteomes" id="UP001232063">
    <property type="component" value="Unassembled WGS sequence"/>
</dbReference>
<proteinExistence type="predicted"/>
<protein>
    <recommendedName>
        <fullName evidence="3">Adhesin domain-containing protein</fullName>
    </recommendedName>
</protein>
<dbReference type="RefSeq" id="WP_314517048.1">
    <property type="nucleotide sequence ID" value="NZ_JASJOU010000015.1"/>
</dbReference>
<evidence type="ECO:0008006" key="3">
    <source>
        <dbReference type="Google" id="ProtNLM"/>
    </source>
</evidence>
<gene>
    <name evidence="1" type="ORF">QNI22_31370</name>
</gene>
<evidence type="ECO:0000313" key="2">
    <source>
        <dbReference type="Proteomes" id="UP001232063"/>
    </source>
</evidence>